<name>A0AAF0PZL8_SOLVR</name>
<feature type="domain" description="Cyclic nucleotide-binding" evidence="3">
    <location>
        <begin position="15"/>
        <end position="85"/>
    </location>
</feature>
<dbReference type="InterPro" id="IPR003703">
    <property type="entry name" value="Acyl_CoA_thio"/>
</dbReference>
<dbReference type="PANTHER" id="PTHR11066">
    <property type="entry name" value="ACYL-COA THIOESTERASE"/>
    <property type="match status" value="1"/>
</dbReference>
<dbReference type="SUPFAM" id="SSF51206">
    <property type="entry name" value="cAMP-binding domain-like"/>
    <property type="match status" value="1"/>
</dbReference>
<keyword evidence="2" id="KW-0378">Hydrolase</keyword>
<dbReference type="InterPro" id="IPR014710">
    <property type="entry name" value="RmlC-like_jellyroll"/>
</dbReference>
<dbReference type="GO" id="GO:0006637">
    <property type="term" value="P:acyl-CoA metabolic process"/>
    <property type="evidence" value="ECO:0007669"/>
    <property type="project" value="InterPro"/>
</dbReference>
<dbReference type="InterPro" id="IPR042171">
    <property type="entry name" value="Acyl-CoA_hotdog"/>
</dbReference>
<dbReference type="InterPro" id="IPR000595">
    <property type="entry name" value="cNMP-bd_dom"/>
</dbReference>
<dbReference type="PROSITE" id="PS00888">
    <property type="entry name" value="CNMP_BINDING_1"/>
    <property type="match status" value="1"/>
</dbReference>
<protein>
    <recommendedName>
        <fullName evidence="3">Cyclic nucleotide-binding domain-containing protein</fullName>
    </recommendedName>
</protein>
<sequence length="485" mass="55400">MDTESVIEFLGEVPLLQRLPSSSLRKIAQLVKVKRYDRGDYVIREGEAGDGIYFIWDGEAEVCGFSQVDDENRLEFQLKKFDYFGHGEHSHVLLLLDFQSQVLGDYKVQYVMAGLTTSTQPAEVITLSKLTCLVLPHEHNNLLQPKSIWNADKERDTCALVEHILHLEPREVNIFQGITLPDAPVNNNVFGGQFLGQALAAASKTVDFLKIVHSLHAYFLLIGDSDIPIIYQVYRVRDGKSFATRRVDAIQKGNIVFTLVASFQKDEDGFDHQEEKMPNVPDPETVTFLQFHELCYIATVLRASSPYAFVEIQLQLLSLEDLREMRKTDPRLPRTYRNKVATANFVPWPIEIRFCEPNNATSHTKSPPSLRYWFRAKGKLSDDQALHRCVAAYASDLIFNTVSLNPHRRKGFKIAKVSLDHSIWFHRPLRADDWILFVMHSPTAYNARGFVTGQMFNRKGELVVSLTQEALLRPARKQPVFQPKL</sequence>
<dbReference type="SMART" id="SM00100">
    <property type="entry name" value="cNMP"/>
    <property type="match status" value="1"/>
</dbReference>
<evidence type="ECO:0000313" key="4">
    <source>
        <dbReference type="EMBL" id="WMV11426.1"/>
    </source>
</evidence>
<dbReference type="CDD" id="cd03444">
    <property type="entry name" value="Thioesterase_II_repeat1"/>
    <property type="match status" value="1"/>
</dbReference>
<evidence type="ECO:0000256" key="2">
    <source>
        <dbReference type="ARBA" id="ARBA00022801"/>
    </source>
</evidence>
<proteinExistence type="inferred from homology"/>
<accession>A0AAF0PZL8</accession>
<dbReference type="NCBIfam" id="TIGR00189">
    <property type="entry name" value="tesB"/>
    <property type="match status" value="1"/>
</dbReference>
<organism evidence="4 5">
    <name type="scientific">Solanum verrucosum</name>
    <dbReference type="NCBI Taxonomy" id="315347"/>
    <lineage>
        <taxon>Eukaryota</taxon>
        <taxon>Viridiplantae</taxon>
        <taxon>Streptophyta</taxon>
        <taxon>Embryophyta</taxon>
        <taxon>Tracheophyta</taxon>
        <taxon>Spermatophyta</taxon>
        <taxon>Magnoliopsida</taxon>
        <taxon>eudicotyledons</taxon>
        <taxon>Gunneridae</taxon>
        <taxon>Pentapetalae</taxon>
        <taxon>asterids</taxon>
        <taxon>lamiids</taxon>
        <taxon>Solanales</taxon>
        <taxon>Solanaceae</taxon>
        <taxon>Solanoideae</taxon>
        <taxon>Solaneae</taxon>
        <taxon>Solanum</taxon>
    </lineage>
</organism>
<dbReference type="Gene3D" id="2.40.160.210">
    <property type="entry name" value="Acyl-CoA thioesterase, double hotdog domain"/>
    <property type="match status" value="1"/>
</dbReference>
<dbReference type="InterPro" id="IPR018488">
    <property type="entry name" value="cNMP-bd_CS"/>
</dbReference>
<dbReference type="EMBL" id="CP133612">
    <property type="protein sequence ID" value="WMV11426.1"/>
    <property type="molecule type" value="Genomic_DNA"/>
</dbReference>
<dbReference type="PROSITE" id="PS50042">
    <property type="entry name" value="CNMP_BINDING_3"/>
    <property type="match status" value="1"/>
</dbReference>
<evidence type="ECO:0000313" key="5">
    <source>
        <dbReference type="Proteomes" id="UP001234989"/>
    </source>
</evidence>
<dbReference type="AlphaFoldDB" id="A0AAF0PZL8"/>
<dbReference type="InterPro" id="IPR018490">
    <property type="entry name" value="cNMP-bd_dom_sf"/>
</dbReference>
<comment type="similarity">
    <text evidence="1">Belongs to the C/M/P thioester hydrolase family.</text>
</comment>
<dbReference type="PANTHER" id="PTHR11066:SF61">
    <property type="entry name" value="CYCLIC NUCLEOTIDE-BINDING DOMAIN-CONTAINING PROTEIN"/>
    <property type="match status" value="1"/>
</dbReference>
<keyword evidence="5" id="KW-1185">Reference proteome</keyword>
<dbReference type="InterPro" id="IPR025652">
    <property type="entry name" value="TesB_C"/>
</dbReference>
<dbReference type="GO" id="GO:0047617">
    <property type="term" value="F:fatty acyl-CoA hydrolase activity"/>
    <property type="evidence" value="ECO:0007669"/>
    <property type="project" value="InterPro"/>
</dbReference>
<dbReference type="Gene3D" id="2.60.120.10">
    <property type="entry name" value="Jelly Rolls"/>
    <property type="match status" value="1"/>
</dbReference>
<dbReference type="Proteomes" id="UP001234989">
    <property type="component" value="Chromosome 1"/>
</dbReference>
<dbReference type="SUPFAM" id="SSF54637">
    <property type="entry name" value="Thioesterase/thiol ester dehydrase-isomerase"/>
    <property type="match status" value="2"/>
</dbReference>
<dbReference type="CDD" id="cd03445">
    <property type="entry name" value="Thioesterase_II_repeat2"/>
    <property type="match status" value="1"/>
</dbReference>
<evidence type="ECO:0000256" key="1">
    <source>
        <dbReference type="ARBA" id="ARBA00006538"/>
    </source>
</evidence>
<dbReference type="Pfam" id="PF13622">
    <property type="entry name" value="4HBT_3"/>
    <property type="match status" value="1"/>
</dbReference>
<dbReference type="GO" id="GO:0009062">
    <property type="term" value="P:fatty acid catabolic process"/>
    <property type="evidence" value="ECO:0007669"/>
    <property type="project" value="TreeGrafter"/>
</dbReference>
<dbReference type="InterPro" id="IPR049449">
    <property type="entry name" value="TesB_ACOT8-like_N"/>
</dbReference>
<reference evidence="4" key="1">
    <citation type="submission" date="2023-08" db="EMBL/GenBank/DDBJ databases">
        <title>A de novo genome assembly of Solanum verrucosum Schlechtendal, a Mexican diploid species geographically isolated from the other diploid A-genome species in potato relatives.</title>
        <authorList>
            <person name="Hosaka K."/>
        </authorList>
    </citation>
    <scope>NUCLEOTIDE SEQUENCE</scope>
    <source>
        <tissue evidence="4">Young leaves</tissue>
    </source>
</reference>
<evidence type="ECO:0000259" key="3">
    <source>
        <dbReference type="PROSITE" id="PS50042"/>
    </source>
</evidence>
<dbReference type="Pfam" id="PF02551">
    <property type="entry name" value="Acyl_CoA_thio"/>
    <property type="match status" value="1"/>
</dbReference>
<gene>
    <name evidence="4" type="ORF">MTR67_004811</name>
</gene>
<dbReference type="CDD" id="cd00038">
    <property type="entry name" value="CAP_ED"/>
    <property type="match status" value="1"/>
</dbReference>
<dbReference type="InterPro" id="IPR029069">
    <property type="entry name" value="HotDog_dom_sf"/>
</dbReference>